<dbReference type="AlphaFoldDB" id="A0A1U7D449"/>
<keyword evidence="1" id="KW-0812">Transmembrane</keyword>
<feature type="transmembrane region" description="Helical" evidence="1">
    <location>
        <begin position="137"/>
        <end position="158"/>
    </location>
</feature>
<feature type="transmembrane region" description="Helical" evidence="1">
    <location>
        <begin position="25"/>
        <end position="45"/>
    </location>
</feature>
<dbReference type="EMBL" id="CP014796">
    <property type="protein sequence ID" value="APX22846.1"/>
    <property type="molecule type" value="Genomic_DNA"/>
</dbReference>
<dbReference type="Proteomes" id="UP000186559">
    <property type="component" value="Chromosome"/>
</dbReference>
<keyword evidence="1" id="KW-0472">Membrane</keyword>
<dbReference type="KEGG" id="tpro:Ga0080559_TMP2050"/>
<dbReference type="RefSeq" id="WP_076623057.1">
    <property type="nucleotide sequence ID" value="NZ_BMEW01000004.1"/>
</dbReference>
<keyword evidence="1" id="KW-1133">Transmembrane helix</keyword>
<keyword evidence="3" id="KW-1185">Reference proteome</keyword>
<gene>
    <name evidence="2" type="ORF">Ga0080559_TMP2050</name>
</gene>
<accession>A0A1U7D449</accession>
<feature type="transmembrane region" description="Helical" evidence="1">
    <location>
        <begin position="100"/>
        <end position="125"/>
    </location>
</feature>
<organism evidence="2 3">
    <name type="scientific">Salipiger profundus</name>
    <dbReference type="NCBI Taxonomy" id="1229727"/>
    <lineage>
        <taxon>Bacteria</taxon>
        <taxon>Pseudomonadati</taxon>
        <taxon>Pseudomonadota</taxon>
        <taxon>Alphaproteobacteria</taxon>
        <taxon>Rhodobacterales</taxon>
        <taxon>Roseobacteraceae</taxon>
        <taxon>Salipiger</taxon>
    </lineage>
</organism>
<proteinExistence type="predicted"/>
<reference evidence="2 3" key="1">
    <citation type="submission" date="2016-03" db="EMBL/GenBank/DDBJ databases">
        <title>Deep-sea bacteria in the southern Pacific.</title>
        <authorList>
            <person name="Tang K."/>
        </authorList>
    </citation>
    <scope>NUCLEOTIDE SEQUENCE [LARGE SCALE GENOMIC DNA]</scope>
    <source>
        <strain evidence="2 3">JLT2016</strain>
    </source>
</reference>
<protein>
    <submittedName>
        <fullName evidence="2">Uncharacterized protein</fullName>
    </submittedName>
</protein>
<evidence type="ECO:0000256" key="1">
    <source>
        <dbReference type="SAM" id="Phobius"/>
    </source>
</evidence>
<feature type="transmembrane region" description="Helical" evidence="1">
    <location>
        <begin position="57"/>
        <end position="74"/>
    </location>
</feature>
<evidence type="ECO:0000313" key="3">
    <source>
        <dbReference type="Proteomes" id="UP000186559"/>
    </source>
</evidence>
<name>A0A1U7D449_9RHOB</name>
<sequence>MPATSPSPNGATGATTGLRNLPLSVPLAMLAWLARPGALVAAGLTPRTPGTGFAPNIVLMPVALLVGTLENLLLSRPRLRTGTPVDIPGVGPFDLRSPEVAAATMAVAEIAAFYLLALLPLLLAARRPQGGDPDHRVTALSMRFSAVASLWLTALVALNHGLRTGGVTLPAWAAASVVALVVALPALRYLVIACRALRADG</sequence>
<feature type="transmembrane region" description="Helical" evidence="1">
    <location>
        <begin position="170"/>
        <end position="191"/>
    </location>
</feature>
<evidence type="ECO:0000313" key="2">
    <source>
        <dbReference type="EMBL" id="APX22846.1"/>
    </source>
</evidence>